<keyword evidence="2 5" id="KW-0812">Transmembrane</keyword>
<keyword evidence="3 5" id="KW-1133">Transmembrane helix</keyword>
<dbReference type="CDD" id="cd17365">
    <property type="entry name" value="MFS_PcaK_like"/>
    <property type="match status" value="1"/>
</dbReference>
<feature type="transmembrane region" description="Helical" evidence="5">
    <location>
        <begin position="178"/>
        <end position="196"/>
    </location>
</feature>
<organism evidence="7 8">
    <name type="scientific">Pseudonocardia adelaidensis</name>
    <dbReference type="NCBI Taxonomy" id="648754"/>
    <lineage>
        <taxon>Bacteria</taxon>
        <taxon>Bacillati</taxon>
        <taxon>Actinomycetota</taxon>
        <taxon>Actinomycetes</taxon>
        <taxon>Pseudonocardiales</taxon>
        <taxon>Pseudonocardiaceae</taxon>
        <taxon>Pseudonocardia</taxon>
    </lineage>
</organism>
<feature type="transmembrane region" description="Helical" evidence="5">
    <location>
        <begin position="91"/>
        <end position="110"/>
    </location>
</feature>
<evidence type="ECO:0000313" key="8">
    <source>
        <dbReference type="Proteomes" id="UP001500804"/>
    </source>
</evidence>
<keyword evidence="4 5" id="KW-0472">Membrane</keyword>
<feature type="transmembrane region" description="Helical" evidence="5">
    <location>
        <begin position="294"/>
        <end position="316"/>
    </location>
</feature>
<dbReference type="InterPro" id="IPR036259">
    <property type="entry name" value="MFS_trans_sf"/>
</dbReference>
<feature type="transmembrane region" description="Helical" evidence="5">
    <location>
        <begin position="116"/>
        <end position="136"/>
    </location>
</feature>
<dbReference type="Gene3D" id="1.20.1250.20">
    <property type="entry name" value="MFS general substrate transporter like domains"/>
    <property type="match status" value="2"/>
</dbReference>
<proteinExistence type="predicted"/>
<evidence type="ECO:0000256" key="3">
    <source>
        <dbReference type="ARBA" id="ARBA00022989"/>
    </source>
</evidence>
<sequence>MALDASTARQGRTRGRTRTGTLVAVICGCAVMFDGYDLSVFGTTIPALLAYEPWGLDAVRVGLIASYALMGMLVGTLVCGVATDLLGRRRMLLTSMSVFSVFMVGCALAPSAELFGLFRFLAGVGLGGLLPTAIALTVEFAPPHRRNLASALVSSCFSVGTIGAAVLGIWVLPAYGFRPMYLVGALPLLVLAPVAYRMLPESVSYLAGQGRTDEARRVAREYGLPEPAEPSGPPAGDGGRPNPRAALKVLLRRPLLGTAVVFAVATLIGQLFIYGLSTWLPQIMRSAGYPLGSALSFLATMSVGAIAGASVLAWLADRVGPRRMALAGFGIGVLALVTLSLGPPTAVLYVAVFLAGVGANGTAVVLNGFIATWFPAAVRATALGSIMTVARLGGIFGPILGGLIAAAGVPVAWNFYAFLVPAAIGVLVVLLLPSRHLDGRPLGTH</sequence>
<evidence type="ECO:0000256" key="4">
    <source>
        <dbReference type="ARBA" id="ARBA00023136"/>
    </source>
</evidence>
<dbReference type="InterPro" id="IPR020846">
    <property type="entry name" value="MFS_dom"/>
</dbReference>
<dbReference type="EMBL" id="BAABJO010000033">
    <property type="protein sequence ID" value="GAA5135791.1"/>
    <property type="molecule type" value="Genomic_DNA"/>
</dbReference>
<dbReference type="PROSITE" id="PS50850">
    <property type="entry name" value="MFS"/>
    <property type="match status" value="1"/>
</dbReference>
<evidence type="ECO:0000256" key="1">
    <source>
        <dbReference type="ARBA" id="ARBA00004651"/>
    </source>
</evidence>
<comment type="caution">
    <text evidence="7">The sequence shown here is derived from an EMBL/GenBank/DDBJ whole genome shotgun (WGS) entry which is preliminary data.</text>
</comment>
<evidence type="ECO:0000256" key="5">
    <source>
        <dbReference type="SAM" id="Phobius"/>
    </source>
</evidence>
<evidence type="ECO:0000313" key="7">
    <source>
        <dbReference type="EMBL" id="GAA5135791.1"/>
    </source>
</evidence>
<feature type="transmembrane region" description="Helical" evidence="5">
    <location>
        <begin position="148"/>
        <end position="172"/>
    </location>
</feature>
<dbReference type="RefSeq" id="WP_345610532.1">
    <property type="nucleotide sequence ID" value="NZ_BAABJO010000033.1"/>
</dbReference>
<dbReference type="PROSITE" id="PS00217">
    <property type="entry name" value="SUGAR_TRANSPORT_2"/>
    <property type="match status" value="1"/>
</dbReference>
<protein>
    <submittedName>
        <fullName evidence="7">Aromatic acid/H+ symport family MFS transporter</fullName>
    </submittedName>
</protein>
<dbReference type="Proteomes" id="UP001500804">
    <property type="component" value="Unassembled WGS sequence"/>
</dbReference>
<feature type="transmembrane region" description="Helical" evidence="5">
    <location>
        <begin position="413"/>
        <end position="432"/>
    </location>
</feature>
<dbReference type="PANTHER" id="PTHR23508">
    <property type="entry name" value="CARBOXYLIC ACID TRANSPORTER PROTEIN HOMOLOG"/>
    <property type="match status" value="1"/>
</dbReference>
<feature type="domain" description="Major facilitator superfamily (MFS) profile" evidence="6">
    <location>
        <begin position="23"/>
        <end position="437"/>
    </location>
</feature>
<reference evidence="8" key="1">
    <citation type="journal article" date="2019" name="Int. J. Syst. Evol. Microbiol.">
        <title>The Global Catalogue of Microorganisms (GCM) 10K type strain sequencing project: providing services to taxonomists for standard genome sequencing and annotation.</title>
        <authorList>
            <consortium name="The Broad Institute Genomics Platform"/>
            <consortium name="The Broad Institute Genome Sequencing Center for Infectious Disease"/>
            <person name="Wu L."/>
            <person name="Ma J."/>
        </authorList>
    </citation>
    <scope>NUCLEOTIDE SEQUENCE [LARGE SCALE GENOMIC DNA]</scope>
    <source>
        <strain evidence="8">JCM 18302</strain>
    </source>
</reference>
<dbReference type="SUPFAM" id="SSF103473">
    <property type="entry name" value="MFS general substrate transporter"/>
    <property type="match status" value="1"/>
</dbReference>
<evidence type="ECO:0000259" key="6">
    <source>
        <dbReference type="PROSITE" id="PS50850"/>
    </source>
</evidence>
<dbReference type="PANTHER" id="PTHR23508:SF10">
    <property type="entry name" value="CARBOXYLIC ACID TRANSPORTER PROTEIN HOMOLOG"/>
    <property type="match status" value="1"/>
</dbReference>
<comment type="subcellular location">
    <subcellularLocation>
        <location evidence="1">Cell membrane</location>
        <topology evidence="1">Multi-pass membrane protein</topology>
    </subcellularLocation>
</comment>
<name>A0ABP9NXS7_9PSEU</name>
<feature type="transmembrane region" description="Helical" evidence="5">
    <location>
        <begin position="382"/>
        <end position="407"/>
    </location>
</feature>
<dbReference type="InterPro" id="IPR011701">
    <property type="entry name" value="MFS"/>
</dbReference>
<feature type="transmembrane region" description="Helical" evidence="5">
    <location>
        <begin position="61"/>
        <end position="79"/>
    </location>
</feature>
<dbReference type="Pfam" id="PF07690">
    <property type="entry name" value="MFS_1"/>
    <property type="match status" value="1"/>
</dbReference>
<feature type="transmembrane region" description="Helical" evidence="5">
    <location>
        <begin position="254"/>
        <end position="274"/>
    </location>
</feature>
<keyword evidence="8" id="KW-1185">Reference proteome</keyword>
<feature type="transmembrane region" description="Helical" evidence="5">
    <location>
        <begin position="323"/>
        <end position="341"/>
    </location>
</feature>
<accession>A0ABP9NXS7</accession>
<dbReference type="InterPro" id="IPR005829">
    <property type="entry name" value="Sugar_transporter_CS"/>
</dbReference>
<gene>
    <name evidence="7" type="ORF">GCM10023320_65830</name>
</gene>
<feature type="transmembrane region" description="Helical" evidence="5">
    <location>
        <begin position="21"/>
        <end position="41"/>
    </location>
</feature>
<feature type="transmembrane region" description="Helical" evidence="5">
    <location>
        <begin position="347"/>
        <end position="370"/>
    </location>
</feature>
<evidence type="ECO:0000256" key="2">
    <source>
        <dbReference type="ARBA" id="ARBA00022692"/>
    </source>
</evidence>